<proteinExistence type="predicted"/>
<comment type="caution">
    <text evidence="1">The sequence shown here is derived from an EMBL/GenBank/DDBJ whole genome shotgun (WGS) entry which is preliminary data.</text>
</comment>
<protein>
    <submittedName>
        <fullName evidence="1">NAC domain-containing protein 46</fullName>
    </submittedName>
</protein>
<evidence type="ECO:0000313" key="1">
    <source>
        <dbReference type="EMBL" id="KAF5904844.1"/>
    </source>
</evidence>
<sequence length="70" mass="7763">MAPVVVSNTGTDYTYGSSLNNNAVEMTPFGQCQVSLASRQNMPEDSNDCYTISTAVYKTEVERSTMWVRD</sequence>
<gene>
    <name evidence="1" type="primary">nac046</name>
    <name evidence="1" type="ORF">DAT39_005400</name>
</gene>
<organism evidence="1 2">
    <name type="scientific">Clarias magur</name>
    <name type="common">Asian catfish</name>
    <name type="synonym">Macropteronotus magur</name>
    <dbReference type="NCBI Taxonomy" id="1594786"/>
    <lineage>
        <taxon>Eukaryota</taxon>
        <taxon>Metazoa</taxon>
        <taxon>Chordata</taxon>
        <taxon>Craniata</taxon>
        <taxon>Vertebrata</taxon>
        <taxon>Euteleostomi</taxon>
        <taxon>Actinopterygii</taxon>
        <taxon>Neopterygii</taxon>
        <taxon>Teleostei</taxon>
        <taxon>Ostariophysi</taxon>
        <taxon>Siluriformes</taxon>
        <taxon>Clariidae</taxon>
        <taxon>Clarias</taxon>
    </lineage>
</organism>
<accession>A0A8J4X7N3</accession>
<reference evidence="1" key="1">
    <citation type="submission" date="2020-07" db="EMBL/GenBank/DDBJ databases">
        <title>Clarias magur genome sequencing, assembly and annotation.</title>
        <authorList>
            <person name="Kushwaha B."/>
            <person name="Kumar R."/>
            <person name="Das P."/>
            <person name="Joshi C.G."/>
            <person name="Kumar D."/>
            <person name="Nagpure N.S."/>
            <person name="Pandey M."/>
            <person name="Agarwal S."/>
            <person name="Srivastava S."/>
            <person name="Singh M."/>
            <person name="Sahoo L."/>
            <person name="Jayasankar P."/>
            <person name="Meher P.K."/>
            <person name="Koringa P.G."/>
            <person name="Iquebal M.A."/>
            <person name="Das S.P."/>
            <person name="Bit A."/>
            <person name="Patnaik S."/>
            <person name="Patel N."/>
            <person name="Shah T.M."/>
            <person name="Hinsu A."/>
            <person name="Jena J.K."/>
        </authorList>
    </citation>
    <scope>NUCLEOTIDE SEQUENCE</scope>
    <source>
        <strain evidence="1">CIFAMagur01</strain>
        <tissue evidence="1">Testis</tissue>
    </source>
</reference>
<dbReference type="AlphaFoldDB" id="A0A8J4X7N3"/>
<dbReference type="Proteomes" id="UP000727407">
    <property type="component" value="Unassembled WGS sequence"/>
</dbReference>
<evidence type="ECO:0000313" key="2">
    <source>
        <dbReference type="Proteomes" id="UP000727407"/>
    </source>
</evidence>
<keyword evidence="2" id="KW-1185">Reference proteome</keyword>
<dbReference type="EMBL" id="QNUK01000051">
    <property type="protein sequence ID" value="KAF5904844.1"/>
    <property type="molecule type" value="Genomic_DNA"/>
</dbReference>
<name>A0A8J4X7N3_CLAMG</name>